<keyword evidence="8" id="KW-0804">Transcription</keyword>
<keyword evidence="7" id="KW-0805">Transcription regulation</keyword>
<feature type="compositionally biased region" description="Basic and acidic residues" evidence="10">
    <location>
        <begin position="129"/>
        <end position="138"/>
    </location>
</feature>
<feature type="compositionally biased region" description="Basic and acidic residues" evidence="10">
    <location>
        <begin position="1049"/>
        <end position="1061"/>
    </location>
</feature>
<evidence type="ECO:0000256" key="7">
    <source>
        <dbReference type="ARBA" id="ARBA00023015"/>
    </source>
</evidence>
<evidence type="ECO:0000256" key="9">
    <source>
        <dbReference type="ARBA" id="ARBA00023242"/>
    </source>
</evidence>
<keyword evidence="5" id="KW-0863">Zinc-finger</keyword>
<evidence type="ECO:0000313" key="13">
    <source>
        <dbReference type="Proteomes" id="UP001448207"/>
    </source>
</evidence>
<comment type="caution">
    <text evidence="12">The sequence shown here is derived from an EMBL/GenBank/DDBJ whole genome shotgun (WGS) entry which is preliminary data.</text>
</comment>
<evidence type="ECO:0000259" key="11">
    <source>
        <dbReference type="PROSITE" id="PS51061"/>
    </source>
</evidence>
<dbReference type="Pfam" id="PF01424">
    <property type="entry name" value="R3H"/>
    <property type="match status" value="1"/>
</dbReference>
<keyword evidence="6" id="KW-0862">Zinc</keyword>
<dbReference type="InterPro" id="IPR000967">
    <property type="entry name" value="Znf_NFX1"/>
</dbReference>
<evidence type="ECO:0000256" key="2">
    <source>
        <dbReference type="ARBA" id="ARBA00007269"/>
    </source>
</evidence>
<feature type="compositionally biased region" description="Low complexity" evidence="10">
    <location>
        <begin position="59"/>
        <end position="77"/>
    </location>
</feature>
<evidence type="ECO:0000256" key="6">
    <source>
        <dbReference type="ARBA" id="ARBA00022833"/>
    </source>
</evidence>
<feature type="compositionally biased region" description="Basic residues" evidence="10">
    <location>
        <begin position="86"/>
        <end position="96"/>
    </location>
</feature>
<feature type="compositionally biased region" description="Low complexity" evidence="10">
    <location>
        <begin position="13"/>
        <end position="28"/>
    </location>
</feature>
<evidence type="ECO:0000313" key="12">
    <source>
        <dbReference type="EMBL" id="KAL0080838.1"/>
    </source>
</evidence>
<dbReference type="Pfam" id="PF01422">
    <property type="entry name" value="zf-NF-X1"/>
    <property type="match status" value="7"/>
</dbReference>
<evidence type="ECO:0000256" key="8">
    <source>
        <dbReference type="ARBA" id="ARBA00023163"/>
    </source>
</evidence>
<keyword evidence="4" id="KW-0677">Repeat</keyword>
<dbReference type="CDD" id="cd06008">
    <property type="entry name" value="NF-X1-zinc-finger"/>
    <property type="match status" value="4"/>
</dbReference>
<feature type="compositionally biased region" description="Basic and acidic residues" evidence="10">
    <location>
        <begin position="32"/>
        <end position="42"/>
    </location>
</feature>
<accession>A0ABR3ARY9</accession>
<dbReference type="EMBL" id="JBCLYO010000019">
    <property type="protein sequence ID" value="KAL0080838.1"/>
    <property type="molecule type" value="Genomic_DNA"/>
</dbReference>
<evidence type="ECO:0000256" key="4">
    <source>
        <dbReference type="ARBA" id="ARBA00022737"/>
    </source>
</evidence>
<dbReference type="InterPro" id="IPR036867">
    <property type="entry name" value="R3H_dom_sf"/>
</dbReference>
<evidence type="ECO:0000256" key="1">
    <source>
        <dbReference type="ARBA" id="ARBA00004123"/>
    </source>
</evidence>
<dbReference type="InterPro" id="IPR001374">
    <property type="entry name" value="R3H_dom"/>
</dbReference>
<dbReference type="SUPFAM" id="SSF82708">
    <property type="entry name" value="R3H domain"/>
    <property type="match status" value="1"/>
</dbReference>
<feature type="region of interest" description="Disordered" evidence="10">
    <location>
        <begin position="1049"/>
        <end position="1109"/>
    </location>
</feature>
<dbReference type="InterPro" id="IPR034078">
    <property type="entry name" value="NFX1_fam"/>
</dbReference>
<dbReference type="PANTHER" id="PTHR12360:SF12">
    <property type="entry name" value="TRANSCRIPTIONAL REPRESSOR NF-X1"/>
    <property type="match status" value="1"/>
</dbReference>
<feature type="compositionally biased region" description="Polar residues" evidence="10">
    <location>
        <begin position="1062"/>
        <end position="1086"/>
    </location>
</feature>
<evidence type="ECO:0000256" key="5">
    <source>
        <dbReference type="ARBA" id="ARBA00022771"/>
    </source>
</evidence>
<evidence type="ECO:0000256" key="10">
    <source>
        <dbReference type="SAM" id="MobiDB-lite"/>
    </source>
</evidence>
<dbReference type="Proteomes" id="UP001448207">
    <property type="component" value="Unassembled WGS sequence"/>
</dbReference>
<dbReference type="SMART" id="SM00438">
    <property type="entry name" value="ZnF_NFX"/>
    <property type="match status" value="8"/>
</dbReference>
<organism evidence="12 13">
    <name type="scientific">Phycomyces blakesleeanus</name>
    <dbReference type="NCBI Taxonomy" id="4837"/>
    <lineage>
        <taxon>Eukaryota</taxon>
        <taxon>Fungi</taxon>
        <taxon>Fungi incertae sedis</taxon>
        <taxon>Mucoromycota</taxon>
        <taxon>Mucoromycotina</taxon>
        <taxon>Mucoromycetes</taxon>
        <taxon>Mucorales</taxon>
        <taxon>Phycomycetaceae</taxon>
        <taxon>Phycomyces</taxon>
    </lineage>
</organism>
<keyword evidence="3" id="KW-0479">Metal-binding</keyword>
<name>A0ABR3ARY9_PHYBL</name>
<keyword evidence="9" id="KW-0539">Nucleus</keyword>
<feature type="compositionally biased region" description="Low complexity" evidence="10">
    <location>
        <begin position="97"/>
        <end position="110"/>
    </location>
</feature>
<gene>
    <name evidence="12" type="ORF">J3Q64DRAFT_1198636</name>
</gene>
<protein>
    <recommendedName>
        <fullName evidence="11">R3H domain-containing protein</fullName>
    </recommendedName>
</protein>
<keyword evidence="13" id="KW-1185">Reference proteome</keyword>
<dbReference type="PANTHER" id="PTHR12360">
    <property type="entry name" value="NUCLEAR TRANSCRIPTION FACTOR, X-BOX BINDING 1 NFX1"/>
    <property type="match status" value="1"/>
</dbReference>
<comment type="similarity">
    <text evidence="2">Belongs to the NFX1 family.</text>
</comment>
<reference evidence="12 13" key="1">
    <citation type="submission" date="2024-04" db="EMBL/GenBank/DDBJ databases">
        <title>Symmetric and asymmetric DNA N6-adenine methylation regulates different biological responses in Mucorales.</title>
        <authorList>
            <consortium name="Lawrence Berkeley National Laboratory"/>
            <person name="Lax C."/>
            <person name="Mondo S.J."/>
            <person name="Osorio-Concepcion M."/>
            <person name="Muszewska A."/>
            <person name="Corrochano-Luque M."/>
            <person name="Gutierrez G."/>
            <person name="Riley R."/>
            <person name="Lipzen A."/>
            <person name="Guo J."/>
            <person name="Hundley H."/>
            <person name="Amirebrahimi M."/>
            <person name="Ng V."/>
            <person name="Lorenzo-Gutierrez D."/>
            <person name="Binder U."/>
            <person name="Yang J."/>
            <person name="Song Y."/>
            <person name="Canovas D."/>
            <person name="Navarro E."/>
            <person name="Freitag M."/>
            <person name="Gabaldon T."/>
            <person name="Grigoriev I.V."/>
            <person name="Corrochano L.M."/>
            <person name="Nicolas F.E."/>
            <person name="Garre V."/>
        </authorList>
    </citation>
    <scope>NUCLEOTIDE SEQUENCE [LARGE SCALE GENOMIC DNA]</scope>
    <source>
        <strain evidence="12 13">L51</strain>
    </source>
</reference>
<proteinExistence type="inferred from homology"/>
<feature type="region of interest" description="Disordered" evidence="10">
    <location>
        <begin position="1"/>
        <end position="168"/>
    </location>
</feature>
<dbReference type="SMART" id="SM00393">
    <property type="entry name" value="R3H"/>
    <property type="match status" value="1"/>
</dbReference>
<feature type="domain" description="R3H" evidence="11">
    <location>
        <begin position="811"/>
        <end position="873"/>
    </location>
</feature>
<evidence type="ECO:0000256" key="3">
    <source>
        <dbReference type="ARBA" id="ARBA00022723"/>
    </source>
</evidence>
<dbReference type="PROSITE" id="PS51061">
    <property type="entry name" value="R3H"/>
    <property type="match status" value="1"/>
</dbReference>
<comment type="subcellular location">
    <subcellularLocation>
        <location evidence="1">Nucleus</location>
    </subcellularLocation>
</comment>
<dbReference type="Gene3D" id="3.30.1370.50">
    <property type="entry name" value="R3H-like domain"/>
    <property type="match status" value="1"/>
</dbReference>
<sequence length="1109" mass="122320">MSEAPAKTAPNTASNAQSSVGVSSSQPSDPRGQTKDKPSDKPKSRRRWKPKNNAPTEGAAPSTSNSSNNNNPSTNPAPSEPLNQKPKSKPRRRKPKPTTASPSSSTIPQTGDSVPDPKPTKAHVQKPKAIRDHKDRPQAKLTEQGDSSTADKPKRTRNKKGPTLAAPDTQDLASSLAYELKTSTYECMVCWDVVRPAHTTWTCDCCWAVFHIHCVQKWATKSLSDISTNKMITSWRCPGCQHTRTVVPKDYFCFCGKQRNPEPNKYLTPHSCGQLCKKTRSCPHPCVLPCHPGPCPPCTAMGPVLTCFCGRHTRQTRCVDTDYATQAYKCEEVCGESLGCGKHDCKDTCHAGLCPPCTVEEIQLCYCGRHERTGRCGSGKAIEIKGHVGYYSCGDVCDSTYSCGIHRCEATCHPCEATPKKCPYDPSLVKTCPCGGESLESLGVAKRTSCTDPIPTCGRECSKVLPCGHECHETCHTGECPPCKEVVEVPCRCQSTVFSATCASVCEVAGGEPPECGRVCKSMRQCGRHQCGNKCCPAMKQKGKKKQGTPENIHECPLVCGRTLGCGVHTCQDKCHKGRCNPCLEATFDEISCHCGRTRLEPPIRCGTQIPACPYPCQRPAPCGHMRLLQHTCHPDDEPCPPCSILITRTCMCGKTELRNVPCYRESPRCGRICDKILDCGHKCNKTCHSGPCLTETESCQQSCHGTRSCGHPCKRKCHSGPCPETDICPGRVKASCECGQNSTEIPCHATADSSGSNHVLPCDSFCAKVQRNRKLALAFDINRDETTETLSTDDLGYYDDTLREFYRENTGWCKQVEVMLIEFCNSSRQTLNCKPMRSHFRKFIHRYATHFNLTTTAVDPEPKRSVIVQKTAGQSRVPPVLLSRAAFEPSLGRMPTVEQIQIENAAKSSRQPVNSLYLTDLAFGLTKVELDVALLECCGLTKVASRWINDSDAVVIPLSDNSVAMDEREENVWRLKKILKDNFVAKGLCSRVDCCWLNQKGDVTWSEKPTIRREIVNPSTNTSRSNNAFEALSNEDEEWMRVNSEHTVRNAWEESEKRTNLETPKVNQKENNLWDGQSTETSAENVSEEEQSNAPAHESSDDWEVVTA</sequence>